<keyword evidence="1" id="KW-0472">Membrane</keyword>
<accession>A0AAE1W3D6</accession>
<dbReference type="EMBL" id="JACGWL010000015">
    <property type="protein sequence ID" value="KAK4386070.1"/>
    <property type="molecule type" value="Genomic_DNA"/>
</dbReference>
<evidence type="ECO:0000259" key="2">
    <source>
        <dbReference type="Pfam" id="PF07727"/>
    </source>
</evidence>
<evidence type="ECO:0000256" key="1">
    <source>
        <dbReference type="SAM" id="Phobius"/>
    </source>
</evidence>
<protein>
    <submittedName>
        <fullName evidence="3">Copia protein</fullName>
    </submittedName>
</protein>
<evidence type="ECO:0000313" key="4">
    <source>
        <dbReference type="Proteomes" id="UP001289374"/>
    </source>
</evidence>
<dbReference type="AlphaFoldDB" id="A0AAE1W3D6"/>
<comment type="caution">
    <text evidence="3">The sequence shown here is derived from an EMBL/GenBank/DDBJ whole genome shotgun (WGS) entry which is preliminary data.</text>
</comment>
<feature type="transmembrane region" description="Helical" evidence="1">
    <location>
        <begin position="6"/>
        <end position="32"/>
    </location>
</feature>
<dbReference type="Proteomes" id="UP001289374">
    <property type="component" value="Unassembled WGS sequence"/>
</dbReference>
<keyword evidence="1" id="KW-1133">Transmembrane helix</keyword>
<name>A0AAE1W3D6_9LAMI</name>
<organism evidence="3 4">
    <name type="scientific">Sesamum angolense</name>
    <dbReference type="NCBI Taxonomy" id="2727404"/>
    <lineage>
        <taxon>Eukaryota</taxon>
        <taxon>Viridiplantae</taxon>
        <taxon>Streptophyta</taxon>
        <taxon>Embryophyta</taxon>
        <taxon>Tracheophyta</taxon>
        <taxon>Spermatophyta</taxon>
        <taxon>Magnoliopsida</taxon>
        <taxon>eudicotyledons</taxon>
        <taxon>Gunneridae</taxon>
        <taxon>Pentapetalae</taxon>
        <taxon>asterids</taxon>
        <taxon>lamiids</taxon>
        <taxon>Lamiales</taxon>
        <taxon>Pedaliaceae</taxon>
        <taxon>Sesamum</taxon>
    </lineage>
</organism>
<evidence type="ECO:0000313" key="3">
    <source>
        <dbReference type="EMBL" id="KAK4386070.1"/>
    </source>
</evidence>
<dbReference type="Pfam" id="PF07727">
    <property type="entry name" value="RVT_2"/>
    <property type="match status" value="1"/>
</dbReference>
<keyword evidence="1" id="KW-0812">Transmembrane</keyword>
<sequence>MNHIVVMVVIIVVVVIVVMVVDIVVVILKMYLSTRSGKMVKENLERKIVGKLANMWRLHAIVVVEKFYYFVMVYSRMSISLVSANINNEDICLVDQIENTTLEESPGINNMSVPEETQRKFFGPVVRTPEDVKPMGYKWVIVRERNEQGEIGRYKARLVAQGFSQKTGIDNEETYSPVMDTTTFRYLISLAVKEELDLYLLDVVTAYLYSSLDNDIYMKLPEGFHLPEAYNSDSREYYSVKLNKSLYG</sequence>
<feature type="domain" description="Reverse transcriptase Ty1/copia-type" evidence="2">
    <location>
        <begin position="125"/>
        <end position="248"/>
    </location>
</feature>
<gene>
    <name evidence="3" type="ORF">Sango_2477600</name>
</gene>
<keyword evidence="4" id="KW-1185">Reference proteome</keyword>
<reference evidence="3" key="2">
    <citation type="journal article" date="2024" name="Plant">
        <title>Genomic evolution and insights into agronomic trait innovations of Sesamum species.</title>
        <authorList>
            <person name="Miao H."/>
            <person name="Wang L."/>
            <person name="Qu L."/>
            <person name="Liu H."/>
            <person name="Sun Y."/>
            <person name="Le M."/>
            <person name="Wang Q."/>
            <person name="Wei S."/>
            <person name="Zheng Y."/>
            <person name="Lin W."/>
            <person name="Duan Y."/>
            <person name="Cao H."/>
            <person name="Xiong S."/>
            <person name="Wang X."/>
            <person name="Wei L."/>
            <person name="Li C."/>
            <person name="Ma Q."/>
            <person name="Ju M."/>
            <person name="Zhao R."/>
            <person name="Li G."/>
            <person name="Mu C."/>
            <person name="Tian Q."/>
            <person name="Mei H."/>
            <person name="Zhang T."/>
            <person name="Gao T."/>
            <person name="Zhang H."/>
        </authorList>
    </citation>
    <scope>NUCLEOTIDE SEQUENCE</scope>
    <source>
        <strain evidence="3">K16</strain>
    </source>
</reference>
<dbReference type="InterPro" id="IPR013103">
    <property type="entry name" value="RVT_2"/>
</dbReference>
<reference evidence="3" key="1">
    <citation type="submission" date="2020-06" db="EMBL/GenBank/DDBJ databases">
        <authorList>
            <person name="Li T."/>
            <person name="Hu X."/>
            <person name="Zhang T."/>
            <person name="Song X."/>
            <person name="Zhang H."/>
            <person name="Dai N."/>
            <person name="Sheng W."/>
            <person name="Hou X."/>
            <person name="Wei L."/>
        </authorList>
    </citation>
    <scope>NUCLEOTIDE SEQUENCE</scope>
    <source>
        <strain evidence="3">K16</strain>
        <tissue evidence="3">Leaf</tissue>
    </source>
</reference>
<proteinExistence type="predicted"/>